<feature type="transmembrane region" description="Helical" evidence="1">
    <location>
        <begin position="164"/>
        <end position="182"/>
    </location>
</feature>
<evidence type="ECO:0000313" key="3">
    <source>
        <dbReference type="EMBL" id="GAP40019.1"/>
    </source>
</evidence>
<keyword evidence="1" id="KW-0472">Membrane</keyword>
<dbReference type="EMBL" id="DF968180">
    <property type="protein sequence ID" value="GAP40019.1"/>
    <property type="molecule type" value="Genomic_DNA"/>
</dbReference>
<feature type="transmembrane region" description="Helical" evidence="1">
    <location>
        <begin position="113"/>
        <end position="132"/>
    </location>
</feature>
<keyword evidence="3" id="KW-0328">Glycosyltransferase</keyword>
<protein>
    <submittedName>
        <fullName evidence="3">Dolichyl-phosphate-mannose-protein mannosyltransferase</fullName>
    </submittedName>
</protein>
<feature type="transmembrane region" description="Helical" evidence="1">
    <location>
        <begin position="335"/>
        <end position="354"/>
    </location>
</feature>
<evidence type="ECO:0000313" key="4">
    <source>
        <dbReference type="Proteomes" id="UP000053370"/>
    </source>
</evidence>
<dbReference type="GO" id="GO:0016757">
    <property type="term" value="F:glycosyltransferase activity"/>
    <property type="evidence" value="ECO:0007669"/>
    <property type="project" value="UniProtKB-KW"/>
</dbReference>
<evidence type="ECO:0000259" key="2">
    <source>
        <dbReference type="Pfam" id="PF13231"/>
    </source>
</evidence>
<dbReference type="AlphaFoldDB" id="A0A0K8PBW7"/>
<feature type="transmembrane region" description="Helical" evidence="1">
    <location>
        <begin position="234"/>
        <end position="255"/>
    </location>
</feature>
<feature type="transmembrane region" description="Helical" evidence="1">
    <location>
        <begin position="290"/>
        <end position="315"/>
    </location>
</feature>
<dbReference type="Proteomes" id="UP000053370">
    <property type="component" value="Unassembled WGS sequence"/>
</dbReference>
<name>A0A0K8PBW7_9CHLR</name>
<keyword evidence="1" id="KW-0812">Transmembrane</keyword>
<proteinExistence type="predicted"/>
<feature type="transmembrane region" description="Helical" evidence="1">
    <location>
        <begin position="202"/>
        <end position="222"/>
    </location>
</feature>
<feature type="transmembrane region" description="Helical" evidence="1">
    <location>
        <begin position="398"/>
        <end position="417"/>
    </location>
</feature>
<dbReference type="RefSeq" id="WP_062278920.1">
    <property type="nucleotide sequence ID" value="NZ_DF968180.1"/>
</dbReference>
<feature type="transmembrane region" description="Helical" evidence="1">
    <location>
        <begin position="366"/>
        <end position="386"/>
    </location>
</feature>
<sequence>MKKAEKNLFKWIPILFFILLFCAAWILHDDYGGFTDELSEVEVAAVNFKSILSILGIPEKLPAIPTVNPDSLVEIQDYQYKFYGSAVMMPSLFILLLPGKTINTAQFLNFRRFYTFLNFFLALICSFFLFRLRFHNQWIALLGVTLLVLSPRFFAESFYNEKDMIFFSWFLISLFGIGLYFFKRSTFGLIIFSAAFGLTVNTRNFGIVLLPAFIILSVIELLNSKNRNRKDWILIFFTCGVSLLFYYLFTPFLWLDPIRNFFSSLQFSARQVGIGDAELFIGNFIAPKDIWYYIPVWMGITIPFFYLVLFLIRIVSLTKSCIRNKMPIRFSKPDLWDFFCFSIIAVSIIGIAVFKAVIYHGWRHSYFLYGPFICLSVAGFFDLWTISLPTKKSNLIKNMLLVITCLISFLSTGLWMVRNHPFDFVYFNEIGRYFAQQFTRDYWGVASKRCIQEVDRYYIDGEPIRLGVNADLTYGSAQNSLLRFPEATQAHFQVIWKNENADYLCFSYKNIPGNSHPIPGFEIIKTFQVDGYDVAAVYRRIEKNLP</sequence>
<accession>A0A0K8PBW7</accession>
<keyword evidence="4" id="KW-1185">Reference proteome</keyword>
<dbReference type="Pfam" id="PF13231">
    <property type="entry name" value="PMT_2"/>
    <property type="match status" value="1"/>
</dbReference>
<keyword evidence="3" id="KW-0808">Transferase</keyword>
<evidence type="ECO:0000256" key="1">
    <source>
        <dbReference type="SAM" id="Phobius"/>
    </source>
</evidence>
<feature type="transmembrane region" description="Helical" evidence="1">
    <location>
        <begin position="138"/>
        <end position="155"/>
    </location>
</feature>
<reference evidence="3" key="1">
    <citation type="journal article" date="2015" name="Genome Announc.">
        <title>Draft Genome Sequence of Anaerolineae Strain TC1, a Novel Isolate from a Methanogenic Wastewater Treatment System.</title>
        <authorList>
            <person name="Matsuura N."/>
            <person name="Tourlousse D.M."/>
            <person name="Sun L."/>
            <person name="Toyonaga M."/>
            <person name="Kuroda K."/>
            <person name="Ohashi A."/>
            <person name="Cruz R."/>
            <person name="Yamaguchi T."/>
            <person name="Sekiguchi Y."/>
        </authorList>
    </citation>
    <scope>NUCLEOTIDE SEQUENCE [LARGE SCALE GENOMIC DNA]</scope>
    <source>
        <strain evidence="3">TC1</strain>
    </source>
</reference>
<organism evidence="3">
    <name type="scientific">Flexilinea flocculi</name>
    <dbReference type="NCBI Taxonomy" id="1678840"/>
    <lineage>
        <taxon>Bacteria</taxon>
        <taxon>Bacillati</taxon>
        <taxon>Chloroflexota</taxon>
        <taxon>Anaerolineae</taxon>
        <taxon>Anaerolineales</taxon>
        <taxon>Anaerolineaceae</taxon>
        <taxon>Flexilinea</taxon>
    </lineage>
</organism>
<feature type="domain" description="Glycosyltransferase RgtA/B/C/D-like" evidence="2">
    <location>
        <begin position="113"/>
        <end position="235"/>
    </location>
</feature>
<dbReference type="OrthoDB" id="2034231at2"/>
<feature type="transmembrane region" description="Helical" evidence="1">
    <location>
        <begin position="82"/>
        <end position="101"/>
    </location>
</feature>
<keyword evidence="1" id="KW-1133">Transmembrane helix</keyword>
<feature type="transmembrane region" description="Helical" evidence="1">
    <location>
        <begin position="7"/>
        <end position="27"/>
    </location>
</feature>
<gene>
    <name evidence="3" type="ORF">ATC1_12559</name>
</gene>
<dbReference type="STRING" id="1678840.ATC1_12559"/>
<dbReference type="InterPro" id="IPR038731">
    <property type="entry name" value="RgtA/B/C-like"/>
</dbReference>